<keyword evidence="1" id="KW-0614">Plasmid</keyword>
<sequence length="64" mass="7616">MFELVLVICLAVRPDHCAIERPLSFERYPTAVECTHNSYVHVVHWLMEHPNWNVRQWRCEQPGA</sequence>
<dbReference type="AlphaFoldDB" id="A0A0P0EV33"/>
<geneLocation type="plasmid" evidence="1">
    <name>p17unnamed</name>
</geneLocation>
<accession>A0A0P0EV33</accession>
<proteinExistence type="predicted"/>
<dbReference type="RefSeq" id="WP_035680396.1">
    <property type="nucleotide sequence ID" value="NZ_POWG01000029.1"/>
</dbReference>
<organism evidence="1 2">
    <name type="scientific">Azospirillum argentinense</name>
    <dbReference type="NCBI Taxonomy" id="2970906"/>
    <lineage>
        <taxon>Bacteria</taxon>
        <taxon>Pseudomonadati</taxon>
        <taxon>Pseudomonadota</taxon>
        <taxon>Alphaproteobacteria</taxon>
        <taxon>Rhodospirillales</taxon>
        <taxon>Azospirillaceae</taxon>
        <taxon>Azospirillum</taxon>
    </lineage>
</organism>
<comment type="caution">
    <text evidence="1">The sequence shown here is derived from an EMBL/GenBank/DDBJ whole genome shotgun (WGS) entry which is preliminary data.</text>
</comment>
<name>A0A0P0EV33_9PROT</name>
<evidence type="ECO:0000313" key="2">
    <source>
        <dbReference type="Proteomes" id="UP000236268"/>
    </source>
</evidence>
<dbReference type="EMBL" id="POWG01000029">
    <property type="protein sequence ID" value="PNQ96526.1"/>
    <property type="molecule type" value="Genomic_DNA"/>
</dbReference>
<reference evidence="1 2" key="1">
    <citation type="submission" date="2018-01" db="EMBL/GenBank/DDBJ databases">
        <title>Whole genome sequence of Azospirillum brasilense REC3 isolated from strawberry roots.</title>
        <authorList>
            <person name="Fontana C.A."/>
            <person name="Salazar S.M."/>
            <person name="Bassi D."/>
            <person name="Puglisi E."/>
            <person name="Lovaisa N.C."/>
            <person name="Toffoli L.M."/>
            <person name="Pedraza R."/>
            <person name="Cocconcelli P.S."/>
        </authorList>
    </citation>
    <scope>NUCLEOTIDE SEQUENCE [LARGE SCALE GENOMIC DNA]</scope>
    <source>
        <strain evidence="1 2">REC3</strain>
        <plasmid evidence="1">p17unnamed</plasmid>
    </source>
</reference>
<dbReference type="Proteomes" id="UP000236268">
    <property type="component" value="Unassembled WGS sequence"/>
</dbReference>
<protein>
    <submittedName>
        <fullName evidence="1">Uncharacterized protein</fullName>
    </submittedName>
</protein>
<evidence type="ECO:0000313" key="1">
    <source>
        <dbReference type="EMBL" id="PNQ96526.1"/>
    </source>
</evidence>
<gene>
    <name evidence="1" type="ORF">C1S70_23100</name>
</gene>
<dbReference type="GeneID" id="56449017"/>